<comment type="caution">
    <text evidence="2">The sequence shown here is derived from an EMBL/GenBank/DDBJ whole genome shotgun (WGS) entry which is preliminary data.</text>
</comment>
<dbReference type="AlphaFoldDB" id="A0A263BU32"/>
<dbReference type="InterPro" id="IPR019618">
    <property type="entry name" value="Spore_germination_GerPA"/>
</dbReference>
<keyword evidence="3" id="KW-1185">Reference proteome</keyword>
<name>A0A263BU32_9BACI</name>
<dbReference type="Proteomes" id="UP000217083">
    <property type="component" value="Unassembled WGS sequence"/>
</dbReference>
<dbReference type="PANTHER" id="PTHR37808">
    <property type="entry name" value="SPORE GERMINATION PROTEIN-LIKE PROTEIN YDZR-RELATED"/>
    <property type="match status" value="1"/>
</dbReference>
<reference evidence="2 3" key="2">
    <citation type="submission" date="2017-09" db="EMBL/GenBank/DDBJ databases">
        <title>Bacillus patelloidae sp. nov., isolated from the intestinal tract of a marine limpet.</title>
        <authorList>
            <person name="Liu R."/>
            <person name="Dong C."/>
            <person name="Shao Z."/>
        </authorList>
    </citation>
    <scope>NUCLEOTIDE SEQUENCE [LARGE SCALE GENOMIC DNA]</scope>
    <source>
        <strain evidence="2 3">SA5d-4</strain>
    </source>
</reference>
<reference evidence="3" key="1">
    <citation type="submission" date="2017-08" db="EMBL/GenBank/DDBJ databases">
        <authorList>
            <person name="Huang Z."/>
        </authorList>
    </citation>
    <scope>NUCLEOTIDE SEQUENCE [LARGE SCALE GENOMIC DNA]</scope>
    <source>
        <strain evidence="3">SA5d-4</strain>
    </source>
</reference>
<accession>A0A263BU32</accession>
<proteinExistence type="predicted"/>
<sequence>MPSIVGNLKINSIGSSGVVNIGDSMYISPSSSAKTFAGAGSFNTGDFGQTNNTLSATNTSDPDISDQNTSK</sequence>
<dbReference type="EMBL" id="NPIA01000003">
    <property type="protein sequence ID" value="OZM57229.1"/>
    <property type="molecule type" value="Genomic_DNA"/>
</dbReference>
<evidence type="ECO:0000313" key="3">
    <source>
        <dbReference type="Proteomes" id="UP000217083"/>
    </source>
</evidence>
<evidence type="ECO:0000313" key="2">
    <source>
        <dbReference type="EMBL" id="OZM57229.1"/>
    </source>
</evidence>
<gene>
    <name evidence="2" type="ORF">CIB95_07130</name>
</gene>
<dbReference type="RefSeq" id="WP_094923707.1">
    <property type="nucleotide sequence ID" value="NZ_NPIA01000003.1"/>
</dbReference>
<dbReference type="PANTHER" id="PTHR37808:SF3">
    <property type="entry name" value="SPORE GERMINATION PROTEIN GERPA-RELATED"/>
    <property type="match status" value="1"/>
</dbReference>
<evidence type="ECO:0000256" key="1">
    <source>
        <dbReference type="SAM" id="MobiDB-lite"/>
    </source>
</evidence>
<organism evidence="2 3">
    <name type="scientific">Lottiidibacillus patelloidae</name>
    <dbReference type="NCBI Taxonomy" id="2670334"/>
    <lineage>
        <taxon>Bacteria</taxon>
        <taxon>Bacillati</taxon>
        <taxon>Bacillota</taxon>
        <taxon>Bacilli</taxon>
        <taxon>Bacillales</taxon>
        <taxon>Bacillaceae</taxon>
        <taxon>Lottiidibacillus</taxon>
    </lineage>
</organism>
<dbReference type="Pfam" id="PF10676">
    <property type="entry name" value="gerPA"/>
    <property type="match status" value="1"/>
</dbReference>
<feature type="region of interest" description="Disordered" evidence="1">
    <location>
        <begin position="47"/>
        <end position="71"/>
    </location>
</feature>
<protein>
    <submittedName>
        <fullName evidence="2">Spore gernimation protein GerPA</fullName>
    </submittedName>
</protein>